<keyword evidence="2" id="KW-0812">Transmembrane</keyword>
<dbReference type="Pfam" id="PF05742">
    <property type="entry name" value="TANGO2"/>
    <property type="match status" value="1"/>
</dbReference>
<dbReference type="PANTHER" id="PTHR17985">
    <property type="entry name" value="SER/THR-RICH PROTEIN T10 IN DGCR REGION"/>
    <property type="match status" value="1"/>
</dbReference>
<dbReference type="GO" id="GO:0009306">
    <property type="term" value="P:protein secretion"/>
    <property type="evidence" value="ECO:0007669"/>
    <property type="project" value="TreeGrafter"/>
</dbReference>
<feature type="transmembrane region" description="Helical" evidence="2">
    <location>
        <begin position="507"/>
        <end position="527"/>
    </location>
</feature>
<feature type="compositionally biased region" description="Basic and acidic residues" evidence="1">
    <location>
        <begin position="377"/>
        <end position="392"/>
    </location>
</feature>
<dbReference type="GO" id="GO:0005794">
    <property type="term" value="C:Golgi apparatus"/>
    <property type="evidence" value="ECO:0007669"/>
    <property type="project" value="TreeGrafter"/>
</dbReference>
<organism evidence="3 4">
    <name type="scientific">Podospora fimiseda</name>
    <dbReference type="NCBI Taxonomy" id="252190"/>
    <lineage>
        <taxon>Eukaryota</taxon>
        <taxon>Fungi</taxon>
        <taxon>Dikarya</taxon>
        <taxon>Ascomycota</taxon>
        <taxon>Pezizomycotina</taxon>
        <taxon>Sordariomycetes</taxon>
        <taxon>Sordariomycetidae</taxon>
        <taxon>Sordariales</taxon>
        <taxon>Podosporaceae</taxon>
        <taxon>Podospora</taxon>
    </lineage>
</organism>
<dbReference type="AlphaFoldDB" id="A0AAN7BJ11"/>
<accession>A0AAN7BJ11</accession>
<dbReference type="Proteomes" id="UP001301958">
    <property type="component" value="Unassembled WGS sequence"/>
</dbReference>
<reference evidence="3" key="1">
    <citation type="journal article" date="2023" name="Mol. Phylogenet. Evol.">
        <title>Genome-scale phylogeny and comparative genomics of the fungal order Sordariales.</title>
        <authorList>
            <person name="Hensen N."/>
            <person name="Bonometti L."/>
            <person name="Westerberg I."/>
            <person name="Brannstrom I.O."/>
            <person name="Guillou S."/>
            <person name="Cros-Aarteil S."/>
            <person name="Calhoun S."/>
            <person name="Haridas S."/>
            <person name="Kuo A."/>
            <person name="Mondo S."/>
            <person name="Pangilinan J."/>
            <person name="Riley R."/>
            <person name="LaButti K."/>
            <person name="Andreopoulos B."/>
            <person name="Lipzen A."/>
            <person name="Chen C."/>
            <person name="Yan M."/>
            <person name="Daum C."/>
            <person name="Ng V."/>
            <person name="Clum A."/>
            <person name="Steindorff A."/>
            <person name="Ohm R.A."/>
            <person name="Martin F."/>
            <person name="Silar P."/>
            <person name="Natvig D.O."/>
            <person name="Lalanne C."/>
            <person name="Gautier V."/>
            <person name="Ament-Velasquez S.L."/>
            <person name="Kruys A."/>
            <person name="Hutchinson M.I."/>
            <person name="Powell A.J."/>
            <person name="Barry K."/>
            <person name="Miller A.N."/>
            <person name="Grigoriev I.V."/>
            <person name="Debuchy R."/>
            <person name="Gladieux P."/>
            <person name="Hiltunen Thoren M."/>
            <person name="Johannesson H."/>
        </authorList>
    </citation>
    <scope>NUCLEOTIDE SEQUENCE</scope>
    <source>
        <strain evidence="3">CBS 990.96</strain>
    </source>
</reference>
<keyword evidence="2" id="KW-0472">Membrane</keyword>
<sequence length="568" mass="62537">MCIVLLTTSHPKYALVAIDNRDEYILRPTSRPHWWKAIPENQAPNGLTNGSTNGSATHVDVLSSRDLQRAEQGTWLGITKGGNFAVLTNYRELDTHDAAHPIHAKRSRGGMVTAWLGADPSETTEQFVDRMLEDGGVKGVGGFSLVCGKLRKAKGDKNLEPLAIISNRCDHAGQVPWICGERGCVYGLSNAIYLHKEQETEEELWPKIRDGRDLLHQVVSEATGDDYDEKKLHDALFSILDKDNFPPDHTMDLEEGIPLLKHSIYIPAFGGKSHQDEMEEARKRGTVAKSGKDSPAAEALTIVARPDDAPNGFQTGLYGTQRQTIILVDWDGNVTYTERALWDSNGNPIPRGEGDETFKFKIEGWESNPTLLDDGDPESHIADSEKEHRPVDETSPPSASNKKATLLSSTKLDQLTEIETASRHIATGLNQVSRKLNIEGKVADKSLKNGVIAVKEIFSIIALLFLVFGRILSATTRVWLLSSRSTFLVLKCALKTDLITLVQLVDIWVVFAFQLLGLLGTAFVAILSTTKHIIQSWTPLLEERGGRKVRFLPGHSVAPPPSGVPSDQ</sequence>
<feature type="region of interest" description="Disordered" evidence="1">
    <location>
        <begin position="368"/>
        <end position="403"/>
    </location>
</feature>
<evidence type="ECO:0000313" key="4">
    <source>
        <dbReference type="Proteomes" id="UP001301958"/>
    </source>
</evidence>
<keyword evidence="4" id="KW-1185">Reference proteome</keyword>
<proteinExistence type="predicted"/>
<evidence type="ECO:0000256" key="1">
    <source>
        <dbReference type="SAM" id="MobiDB-lite"/>
    </source>
</evidence>
<comment type="caution">
    <text evidence="3">The sequence shown here is derived from an EMBL/GenBank/DDBJ whole genome shotgun (WGS) entry which is preliminary data.</text>
</comment>
<dbReference type="EMBL" id="MU865400">
    <property type="protein sequence ID" value="KAK4224201.1"/>
    <property type="molecule type" value="Genomic_DNA"/>
</dbReference>
<dbReference type="InterPro" id="IPR008551">
    <property type="entry name" value="TANGO2"/>
</dbReference>
<reference evidence="3" key="2">
    <citation type="submission" date="2023-05" db="EMBL/GenBank/DDBJ databases">
        <authorList>
            <consortium name="Lawrence Berkeley National Laboratory"/>
            <person name="Steindorff A."/>
            <person name="Hensen N."/>
            <person name="Bonometti L."/>
            <person name="Westerberg I."/>
            <person name="Brannstrom I.O."/>
            <person name="Guillou S."/>
            <person name="Cros-Aarteil S."/>
            <person name="Calhoun S."/>
            <person name="Haridas S."/>
            <person name="Kuo A."/>
            <person name="Mondo S."/>
            <person name="Pangilinan J."/>
            <person name="Riley R."/>
            <person name="Labutti K."/>
            <person name="Andreopoulos B."/>
            <person name="Lipzen A."/>
            <person name="Chen C."/>
            <person name="Yanf M."/>
            <person name="Daum C."/>
            <person name="Ng V."/>
            <person name="Clum A."/>
            <person name="Ohm R."/>
            <person name="Martin F."/>
            <person name="Silar P."/>
            <person name="Natvig D."/>
            <person name="Lalanne C."/>
            <person name="Gautier V."/>
            <person name="Ament-Velasquez S.L."/>
            <person name="Kruys A."/>
            <person name="Hutchinson M.I."/>
            <person name="Powell A.J."/>
            <person name="Barry K."/>
            <person name="Miller A.N."/>
            <person name="Grigoriev I.V."/>
            <person name="Debuchy R."/>
            <person name="Gladieux P."/>
            <person name="Thoren M.H."/>
            <person name="Johannesson H."/>
        </authorList>
    </citation>
    <scope>NUCLEOTIDE SEQUENCE</scope>
    <source>
        <strain evidence="3">CBS 990.96</strain>
    </source>
</reference>
<name>A0AAN7BJ11_9PEZI</name>
<evidence type="ECO:0000313" key="3">
    <source>
        <dbReference type="EMBL" id="KAK4224201.1"/>
    </source>
</evidence>
<gene>
    <name evidence="3" type="ORF">QBC38DRAFT_458567</name>
</gene>
<keyword evidence="2" id="KW-1133">Transmembrane helix</keyword>
<dbReference type="GO" id="GO:0007030">
    <property type="term" value="P:Golgi organization"/>
    <property type="evidence" value="ECO:0007669"/>
    <property type="project" value="TreeGrafter"/>
</dbReference>
<protein>
    <submittedName>
        <fullName evidence="3">NRDE protein-domain-containing protein</fullName>
    </submittedName>
</protein>
<dbReference type="PANTHER" id="PTHR17985:SF8">
    <property type="entry name" value="TRANSPORT AND GOLGI ORGANIZATION PROTEIN 2 HOMOLOG"/>
    <property type="match status" value="1"/>
</dbReference>
<evidence type="ECO:0000256" key="2">
    <source>
        <dbReference type="SAM" id="Phobius"/>
    </source>
</evidence>